<name>A0A1B0DQ67_PHLPP</name>
<keyword evidence="14" id="KW-1185">Reference proteome</keyword>
<organism evidence="13 14">
    <name type="scientific">Phlebotomus papatasi</name>
    <name type="common">Sandfly</name>
    <dbReference type="NCBI Taxonomy" id="29031"/>
    <lineage>
        <taxon>Eukaryota</taxon>
        <taxon>Metazoa</taxon>
        <taxon>Ecdysozoa</taxon>
        <taxon>Arthropoda</taxon>
        <taxon>Hexapoda</taxon>
        <taxon>Insecta</taxon>
        <taxon>Pterygota</taxon>
        <taxon>Neoptera</taxon>
        <taxon>Endopterygota</taxon>
        <taxon>Diptera</taxon>
        <taxon>Nematocera</taxon>
        <taxon>Psychodoidea</taxon>
        <taxon>Psychodidae</taxon>
        <taxon>Phlebotomus</taxon>
        <taxon>Phlebotomus</taxon>
    </lineage>
</organism>
<sequence length="824" mass="92433">MLKKKKLFWFQLKIIRVFIMLIILGAVLGNALVIISVRRNRKLRVITNYFVVSLAMADMLVALCAMTFNASVELSGRWLFGAFMYYAIVRPLEYPLNMTHRTVFLMLANVWLLPALISFIPIFLGWYTTAAQLKEMEAKPDECVFVVNKTYAIISSSVSFWIPGVVMITMYCRIYREAVRQRKALSRTSSNILLNSVHMSHTQHNMHHTHHMNYLHPSDCDLNLTLKQLRRDSHSSVSNIEIQVFPSTEKDDELRVPSPIPPRRLSRSSIDLRDLELQHEKMSHTDSAPSIVGIDKYLKSSDSEPLRIKSQQQQHQKLNNFLQPFFSKTNLIRQPFEYLHSSLNGKSRKNTPSVTDDASKASFDNIDDVSFKDSKDDFKYTKVPFGALSDSDFLALKHKPDTNVSSTLSDSEFLISCSPNGGNKVKKTSVKSEMAITIKTDVIKNLIGRGLLNFGDNEERQFSIDACGEGEGQFAESLTAEAPKVAPNSVNISMIDFMNSSTNATQKREEGHTRSTDVVLISDIVSPNKFLLMDLNEEEHKISNSGILEPIRQSLHPDDIPDTAAFTFDAPHMSNASTLSLDIVTGNSAHPAILSAKPEIIMDSTLTTTSPTMAPGDDEDGQFRRESIDESSGMKLKSPSALLRRDETGARLRRPSAVTYDVNVINFCQENNEGNDGTVARRSTSSASPQHNTYSTPSATTSQIRRGGICVVIDDESGCWEEQDSSAIKRGSVRQTKGWRAEHKAARTLGIIMGVYVITSLCREACPCPDIVVAVLFWIGYFNSTLNPLIYAYFNRDFREAFKNTLQCVFPCCMKKSPYSAYYV</sequence>
<feature type="region of interest" description="Disordered" evidence="10">
    <location>
        <begin position="673"/>
        <end position="700"/>
    </location>
</feature>
<dbReference type="EMBL" id="AJVK01008483">
    <property type="status" value="NOT_ANNOTATED_CDS"/>
    <property type="molecule type" value="Genomic_DNA"/>
</dbReference>
<protein>
    <recommendedName>
        <fullName evidence="12">G-protein coupled receptors family 1 profile domain-containing protein</fullName>
    </recommendedName>
</protein>
<dbReference type="PANTHER" id="PTHR24248">
    <property type="entry name" value="ADRENERGIC RECEPTOR-RELATED G-PROTEIN COUPLED RECEPTOR"/>
    <property type="match status" value="1"/>
</dbReference>
<evidence type="ECO:0000256" key="8">
    <source>
        <dbReference type="ARBA" id="ARBA00023170"/>
    </source>
</evidence>
<feature type="domain" description="G-protein coupled receptors family 1 profile" evidence="12">
    <location>
        <begin position="29"/>
        <end position="194"/>
    </location>
</feature>
<dbReference type="EMBL" id="AJVK01008479">
    <property type="status" value="NOT_ANNOTATED_CDS"/>
    <property type="molecule type" value="Genomic_DNA"/>
</dbReference>
<dbReference type="AlphaFoldDB" id="A0A1B0DQ67"/>
<dbReference type="Gene3D" id="1.20.1070.10">
    <property type="entry name" value="Rhodopsin 7-helix transmembrane proteins"/>
    <property type="match status" value="2"/>
</dbReference>
<dbReference type="SUPFAM" id="SSF81321">
    <property type="entry name" value="Family A G protein-coupled receptor-like"/>
    <property type="match status" value="1"/>
</dbReference>
<evidence type="ECO:0000256" key="7">
    <source>
        <dbReference type="ARBA" id="ARBA00023136"/>
    </source>
</evidence>
<evidence type="ECO:0000313" key="13">
    <source>
        <dbReference type="EnsemblMetazoa" id="PPAI010657-PA"/>
    </source>
</evidence>
<keyword evidence="8" id="KW-0675">Receptor</keyword>
<comment type="subcellular location">
    <subcellularLocation>
        <location evidence="1">Cell membrane</location>
        <topology evidence="1">Multi-pass membrane protein</topology>
    </subcellularLocation>
</comment>
<dbReference type="GO" id="GO:0071880">
    <property type="term" value="P:adenylate cyclase-activating adrenergic receptor signaling pathway"/>
    <property type="evidence" value="ECO:0007669"/>
    <property type="project" value="TreeGrafter"/>
</dbReference>
<dbReference type="VEuPathDB" id="VectorBase:PPAPM1_010318"/>
<dbReference type="Pfam" id="PF00001">
    <property type="entry name" value="7tm_1"/>
    <property type="match status" value="2"/>
</dbReference>
<dbReference type="EMBL" id="AJVK01008482">
    <property type="status" value="NOT_ANNOTATED_CDS"/>
    <property type="molecule type" value="Genomic_DNA"/>
</dbReference>
<evidence type="ECO:0000256" key="9">
    <source>
        <dbReference type="ARBA" id="ARBA00023224"/>
    </source>
</evidence>
<keyword evidence="3" id="KW-1003">Cell membrane</keyword>
<keyword evidence="6" id="KW-0297">G-protein coupled receptor</keyword>
<dbReference type="GO" id="GO:0043410">
    <property type="term" value="P:positive regulation of MAPK cascade"/>
    <property type="evidence" value="ECO:0007669"/>
    <property type="project" value="TreeGrafter"/>
</dbReference>
<keyword evidence="5 11" id="KW-1133">Transmembrane helix</keyword>
<feature type="transmembrane region" description="Helical" evidence="11">
    <location>
        <begin position="771"/>
        <end position="794"/>
    </location>
</feature>
<evidence type="ECO:0000256" key="3">
    <source>
        <dbReference type="ARBA" id="ARBA00022475"/>
    </source>
</evidence>
<evidence type="ECO:0000256" key="1">
    <source>
        <dbReference type="ARBA" id="ARBA00004651"/>
    </source>
</evidence>
<proteinExistence type="inferred from homology"/>
<dbReference type="InterPro" id="IPR000276">
    <property type="entry name" value="GPCR_Rhodpsn"/>
</dbReference>
<evidence type="ECO:0000256" key="2">
    <source>
        <dbReference type="ARBA" id="ARBA00010663"/>
    </source>
</evidence>
<evidence type="ECO:0000256" key="10">
    <source>
        <dbReference type="SAM" id="MobiDB-lite"/>
    </source>
</evidence>
<dbReference type="GO" id="GO:0004989">
    <property type="term" value="F:octopamine receptor activity"/>
    <property type="evidence" value="ECO:0007669"/>
    <property type="project" value="TreeGrafter"/>
</dbReference>
<feature type="transmembrane region" description="Helical" evidence="11">
    <location>
        <begin position="104"/>
        <end position="127"/>
    </location>
</feature>
<reference evidence="13" key="1">
    <citation type="submission" date="2022-08" db="UniProtKB">
        <authorList>
            <consortium name="EnsemblMetazoa"/>
        </authorList>
    </citation>
    <scope>IDENTIFICATION</scope>
    <source>
        <strain evidence="13">Israel</strain>
    </source>
</reference>
<accession>A0A1B0DQ67</accession>
<dbReference type="PROSITE" id="PS50262">
    <property type="entry name" value="G_PROTEIN_RECEP_F1_2"/>
    <property type="match status" value="1"/>
</dbReference>
<keyword evidence="9" id="KW-0807">Transducer</keyword>
<comment type="similarity">
    <text evidence="2">Belongs to the G-protein coupled receptor 1 family.</text>
</comment>
<evidence type="ECO:0000256" key="6">
    <source>
        <dbReference type="ARBA" id="ARBA00023040"/>
    </source>
</evidence>
<dbReference type="VEuPathDB" id="VectorBase:PPAI010657"/>
<dbReference type="EMBL" id="AJVK01008481">
    <property type="status" value="NOT_ANNOTATED_CDS"/>
    <property type="molecule type" value="Genomic_DNA"/>
</dbReference>
<evidence type="ECO:0000256" key="11">
    <source>
        <dbReference type="SAM" id="Phobius"/>
    </source>
</evidence>
<dbReference type="EMBL" id="AJVK01008480">
    <property type="status" value="NOT_ANNOTATED_CDS"/>
    <property type="molecule type" value="Genomic_DNA"/>
</dbReference>
<keyword evidence="4 11" id="KW-0812">Transmembrane</keyword>
<evidence type="ECO:0000313" key="14">
    <source>
        <dbReference type="Proteomes" id="UP000092462"/>
    </source>
</evidence>
<dbReference type="PANTHER" id="PTHR24248:SF66">
    <property type="entry name" value="OCTOPAMINE RECEPTOR BETA-3R"/>
    <property type="match status" value="1"/>
</dbReference>
<dbReference type="GO" id="GO:0005886">
    <property type="term" value="C:plasma membrane"/>
    <property type="evidence" value="ECO:0007669"/>
    <property type="project" value="UniProtKB-SubCell"/>
</dbReference>
<dbReference type="InterPro" id="IPR017452">
    <property type="entry name" value="GPCR_Rhodpsn_7TM"/>
</dbReference>
<dbReference type="PRINTS" id="PR00237">
    <property type="entry name" value="GPCRRHODOPSN"/>
</dbReference>
<feature type="transmembrane region" description="Helical" evidence="11">
    <location>
        <begin position="14"/>
        <end position="37"/>
    </location>
</feature>
<evidence type="ECO:0000256" key="5">
    <source>
        <dbReference type="ARBA" id="ARBA00022989"/>
    </source>
</evidence>
<keyword evidence="7 11" id="KW-0472">Membrane</keyword>
<dbReference type="EnsemblMetazoa" id="PPAI010657-RA">
    <property type="protein sequence ID" value="PPAI010657-PA"/>
    <property type="gene ID" value="PPAI010657"/>
</dbReference>
<dbReference type="Proteomes" id="UP000092462">
    <property type="component" value="Unassembled WGS sequence"/>
</dbReference>
<feature type="region of interest" description="Disordered" evidence="10">
    <location>
        <begin position="608"/>
        <end position="636"/>
    </location>
</feature>
<feature type="transmembrane region" description="Helical" evidence="11">
    <location>
        <begin position="49"/>
        <end position="68"/>
    </location>
</feature>
<evidence type="ECO:0000259" key="12">
    <source>
        <dbReference type="PROSITE" id="PS50262"/>
    </source>
</evidence>
<evidence type="ECO:0000256" key="4">
    <source>
        <dbReference type="ARBA" id="ARBA00022692"/>
    </source>
</evidence>